<dbReference type="Proteomes" id="UP000244090">
    <property type="component" value="Unassembled WGS sequence"/>
</dbReference>
<sequence length="282" mass="32509">MRNILYHRSLLYLCNTYTQFMRKSFYSIVTMVLFLVSCSQKSTDKVSSTINFPKGFTQTLVLGTETSANKQGSFEEMSYVHFQLDEVTADSTFVFTGKVTRMQYKSDIFGEKESLDTEVIQSLNSTKRLSATELEMYNDIKQYLDKEFTLTLDKYGNIIKEAQFKGDDSYLYDTSFVDQYTPVPLAFPKEKLAVGTTWDFNTENPLIASQKIKYVYTVDDITEDRIFVDVEMTIDGFAGMLKKNKAKGIYEIDRKTKRFIKGERTMNIQTGGGKAIYKIYEL</sequence>
<proteinExistence type="predicted"/>
<protein>
    <submittedName>
        <fullName evidence="1">Uncharacterized protein</fullName>
    </submittedName>
</protein>
<evidence type="ECO:0000313" key="2">
    <source>
        <dbReference type="Proteomes" id="UP000244090"/>
    </source>
</evidence>
<name>A0A2T6C6K2_9FLAO</name>
<dbReference type="AlphaFoldDB" id="A0A2T6C6K2"/>
<organism evidence="1 2">
    <name type="scientific">Kordia periserrulae</name>
    <dbReference type="NCBI Taxonomy" id="701523"/>
    <lineage>
        <taxon>Bacteria</taxon>
        <taxon>Pseudomonadati</taxon>
        <taxon>Bacteroidota</taxon>
        <taxon>Flavobacteriia</taxon>
        <taxon>Flavobacteriales</taxon>
        <taxon>Flavobacteriaceae</taxon>
        <taxon>Kordia</taxon>
    </lineage>
</organism>
<evidence type="ECO:0000313" key="1">
    <source>
        <dbReference type="EMBL" id="PTX63923.1"/>
    </source>
</evidence>
<gene>
    <name evidence="1" type="ORF">C8N46_101532</name>
</gene>
<comment type="caution">
    <text evidence="1">The sequence shown here is derived from an EMBL/GenBank/DDBJ whole genome shotgun (WGS) entry which is preliminary data.</text>
</comment>
<reference evidence="1 2" key="1">
    <citation type="submission" date="2018-04" db="EMBL/GenBank/DDBJ databases">
        <title>Genomic Encyclopedia of Archaeal and Bacterial Type Strains, Phase II (KMG-II): from individual species to whole genera.</title>
        <authorList>
            <person name="Goeker M."/>
        </authorList>
    </citation>
    <scope>NUCLEOTIDE SEQUENCE [LARGE SCALE GENOMIC DNA]</scope>
    <source>
        <strain evidence="1 2">DSM 25731</strain>
    </source>
</reference>
<accession>A0A2T6C6K2</accession>
<dbReference type="EMBL" id="QBKT01000001">
    <property type="protein sequence ID" value="PTX63923.1"/>
    <property type="molecule type" value="Genomic_DNA"/>
</dbReference>
<keyword evidence="2" id="KW-1185">Reference proteome</keyword>